<dbReference type="CDD" id="cd01127">
    <property type="entry name" value="TrwB_TraG_TraD_VirD4"/>
    <property type="match status" value="1"/>
</dbReference>
<dbReference type="PANTHER" id="PTHR22683:SF1">
    <property type="entry name" value="TYPE VII SECRETION SYSTEM PROTEIN ESSC"/>
    <property type="match status" value="1"/>
</dbReference>
<dbReference type="AlphaFoldDB" id="A0A9X2G314"/>
<dbReference type="Proteomes" id="UP001139493">
    <property type="component" value="Unassembled WGS sequence"/>
</dbReference>
<evidence type="ECO:0000256" key="2">
    <source>
        <dbReference type="ARBA" id="ARBA00022840"/>
    </source>
</evidence>
<keyword evidence="1 3" id="KW-0547">Nucleotide-binding</keyword>
<evidence type="ECO:0000256" key="3">
    <source>
        <dbReference type="PROSITE-ProRule" id="PRU00289"/>
    </source>
</evidence>
<comment type="caution">
    <text evidence="6">The sequence shown here is derived from an EMBL/GenBank/DDBJ whole genome shotgun (WGS) entry which is preliminary data.</text>
</comment>
<dbReference type="RefSeq" id="WP_253834800.1">
    <property type="nucleotide sequence ID" value="NZ_JAMTCS010000005.1"/>
</dbReference>
<dbReference type="GO" id="GO:0003677">
    <property type="term" value="F:DNA binding"/>
    <property type="evidence" value="ECO:0007669"/>
    <property type="project" value="InterPro"/>
</dbReference>
<evidence type="ECO:0000313" key="6">
    <source>
        <dbReference type="EMBL" id="MCP2264417.1"/>
    </source>
</evidence>
<gene>
    <name evidence="6" type="ORF">APR03_001755</name>
</gene>
<evidence type="ECO:0000313" key="7">
    <source>
        <dbReference type="Proteomes" id="UP001139493"/>
    </source>
</evidence>
<keyword evidence="2 3" id="KW-0067">ATP-binding</keyword>
<protein>
    <submittedName>
        <fullName evidence="6">DNA segregation ATPase FtsK/SpoIIIE, S-DNA-T family</fullName>
    </submittedName>
</protein>
<proteinExistence type="predicted"/>
<name>A0A9X2G314_9MICO</name>
<accession>A0A9X2G314</accession>
<dbReference type="PANTHER" id="PTHR22683">
    <property type="entry name" value="SPORULATION PROTEIN RELATED"/>
    <property type="match status" value="1"/>
</dbReference>
<feature type="region of interest" description="Disordered" evidence="4">
    <location>
        <begin position="786"/>
        <end position="812"/>
    </location>
</feature>
<dbReference type="InterPro" id="IPR002543">
    <property type="entry name" value="FtsK_dom"/>
</dbReference>
<dbReference type="GO" id="GO:0005524">
    <property type="term" value="F:ATP binding"/>
    <property type="evidence" value="ECO:0007669"/>
    <property type="project" value="UniProtKB-UniRule"/>
</dbReference>
<feature type="domain" description="FtsK" evidence="5">
    <location>
        <begin position="504"/>
        <end position="688"/>
    </location>
</feature>
<feature type="compositionally biased region" description="Pro residues" evidence="4">
    <location>
        <begin position="789"/>
        <end position="798"/>
    </location>
</feature>
<evidence type="ECO:0000256" key="1">
    <source>
        <dbReference type="ARBA" id="ARBA00022741"/>
    </source>
</evidence>
<sequence>MNVLGLSSSPPVPVPSSAAPVRAAVPAGVVPAEVVPARTGGAVRVTLHPGEDVLLSPGARLGEVRAPLAALLRRPELRYATLVVDGERLTDERVVGDRPLLPGAVVRTEPPGPTGRVPEAGDTELARAACAPWLVVRVTGADAGAVAGAAGPWRALLTWARLRRDGRLVLRRNHGPAAWLAPPGAAPRGGLPWAYALLPALASLGLAAALRQPLLAVFSLLSLVVAAPQLRAARQQRGGSPVTRPLPGPAGGLLWAYAALHVSSGAWETARAAWSAGPGPDRHGAPPPTPDDLVPGLLRVPPGPGAHLRSVPDGDPWEALLHDGAVAVLGPDAAARSVARALVARLAARGAQVLVHGEVPGWSWTRWLPPGGPRVVVRGATRGPIEDRVPAPDLVVSVGVLPAGCRAVVRVLDARRVRITGPDGTTRVAPLVGVTAERAEQLARLLAGAARLGRTATRGHTGLPGVVPLTAVHGLGRTPDPAALVTRWNASPDWSVPLGVGTDGTSVHLDLVRDGPHLLVAGTTGSGKSELLQTLVLGLALIRSPADLSLVLVDFKGGASLAACSGLPHVVGQVTDLDPGLAGRALAGLRTELRRRERVLAAHGVPDVALLPRGILPRLVVVIDEFRALADDLPGFLPALLRTAAQGRSLGVHLVLATQRPGGAVGPDLRANLGARVALRVTDVPESRDVIDHPGAAHLPVTTPGRALLRLGSAPPVPFQCAHVAAPHPAEVPLVRRAPSGGAGRAVPEVPPSHGGRDGAQPTAPGPDPAGLLVTAVRTAASLLGHVPGTPPWLPPLPRRATRAGLPPRRRRDRHGFAIALGDDPGHQRRTTVVWNPADGHLGVLGPARSGRTTALVTVALDALEQGWAVHVVTRDAAAFAVLHDHPGHRGTLHPDDLPGVAALLTGLSAGSPATTASPEPASATPTSAEPVRTLVVVDGAEDLRGALPAAALRSGPAFAVSADGPTVGGLAARVGPRLVLLGTDRAADVVLGAPATLAGTGGPRGRAAWCDRAEPVLCQVLEPWRLEP</sequence>
<dbReference type="PROSITE" id="PS50901">
    <property type="entry name" value="FTSK"/>
    <property type="match status" value="1"/>
</dbReference>
<organism evidence="6 7">
    <name type="scientific">Promicromonospora thailandica</name>
    <dbReference type="NCBI Taxonomy" id="765201"/>
    <lineage>
        <taxon>Bacteria</taxon>
        <taxon>Bacillati</taxon>
        <taxon>Actinomycetota</taxon>
        <taxon>Actinomycetes</taxon>
        <taxon>Micrococcales</taxon>
        <taxon>Promicromonosporaceae</taxon>
        <taxon>Promicromonospora</taxon>
    </lineage>
</organism>
<dbReference type="Pfam" id="PF01580">
    <property type="entry name" value="FtsK_SpoIIIE"/>
    <property type="match status" value="1"/>
</dbReference>
<dbReference type="InterPro" id="IPR027417">
    <property type="entry name" value="P-loop_NTPase"/>
</dbReference>
<evidence type="ECO:0000256" key="4">
    <source>
        <dbReference type="SAM" id="MobiDB-lite"/>
    </source>
</evidence>
<dbReference type="InterPro" id="IPR050206">
    <property type="entry name" value="FtsK/SpoIIIE/SftA"/>
</dbReference>
<dbReference type="SUPFAM" id="SSF52540">
    <property type="entry name" value="P-loop containing nucleoside triphosphate hydrolases"/>
    <property type="match status" value="2"/>
</dbReference>
<keyword evidence="7" id="KW-1185">Reference proteome</keyword>
<feature type="region of interest" description="Disordered" evidence="4">
    <location>
        <begin position="736"/>
        <end position="771"/>
    </location>
</feature>
<dbReference type="Gene3D" id="3.40.50.300">
    <property type="entry name" value="P-loop containing nucleotide triphosphate hydrolases"/>
    <property type="match status" value="2"/>
</dbReference>
<dbReference type="EMBL" id="JAMTCS010000005">
    <property type="protein sequence ID" value="MCP2264417.1"/>
    <property type="molecule type" value="Genomic_DNA"/>
</dbReference>
<evidence type="ECO:0000259" key="5">
    <source>
        <dbReference type="PROSITE" id="PS50901"/>
    </source>
</evidence>
<reference evidence="6" key="1">
    <citation type="submission" date="2022-06" db="EMBL/GenBank/DDBJ databases">
        <title>Genomic Encyclopedia of Archaeal and Bacterial Type Strains, Phase II (KMG-II): from individual species to whole genera.</title>
        <authorList>
            <person name="Goeker M."/>
        </authorList>
    </citation>
    <scope>NUCLEOTIDE SEQUENCE</scope>
    <source>
        <strain evidence="6">DSM 26652</strain>
    </source>
</reference>
<feature type="binding site" evidence="3">
    <location>
        <begin position="522"/>
        <end position="529"/>
    </location>
    <ligand>
        <name>ATP</name>
        <dbReference type="ChEBI" id="CHEBI:30616"/>
    </ligand>
</feature>